<dbReference type="SUPFAM" id="SSF82199">
    <property type="entry name" value="SET domain"/>
    <property type="match status" value="1"/>
</dbReference>
<dbReference type="InterPro" id="IPR046341">
    <property type="entry name" value="SET_dom_sf"/>
</dbReference>
<keyword evidence="1" id="KW-0732">Signal</keyword>
<accession>A0A1Z5JPC0</accession>
<dbReference type="InParanoid" id="A0A1Z5JPC0"/>
<dbReference type="Gene3D" id="2.170.270.10">
    <property type="entry name" value="SET domain"/>
    <property type="match status" value="1"/>
</dbReference>
<dbReference type="InterPro" id="IPR001214">
    <property type="entry name" value="SET_dom"/>
</dbReference>
<dbReference type="AlphaFoldDB" id="A0A1Z5JPC0"/>
<organism evidence="3 4">
    <name type="scientific">Fistulifera solaris</name>
    <name type="common">Oleaginous diatom</name>
    <dbReference type="NCBI Taxonomy" id="1519565"/>
    <lineage>
        <taxon>Eukaryota</taxon>
        <taxon>Sar</taxon>
        <taxon>Stramenopiles</taxon>
        <taxon>Ochrophyta</taxon>
        <taxon>Bacillariophyta</taxon>
        <taxon>Bacillariophyceae</taxon>
        <taxon>Bacillariophycidae</taxon>
        <taxon>Naviculales</taxon>
        <taxon>Naviculaceae</taxon>
        <taxon>Fistulifera</taxon>
    </lineage>
</organism>
<protein>
    <recommendedName>
        <fullName evidence="2">SET domain-containing protein</fullName>
    </recommendedName>
</protein>
<evidence type="ECO:0000259" key="2">
    <source>
        <dbReference type="PROSITE" id="PS50280"/>
    </source>
</evidence>
<reference evidence="3 4" key="1">
    <citation type="journal article" date="2015" name="Plant Cell">
        <title>Oil accumulation by the oleaginous diatom Fistulifera solaris as revealed by the genome and transcriptome.</title>
        <authorList>
            <person name="Tanaka T."/>
            <person name="Maeda Y."/>
            <person name="Veluchamy A."/>
            <person name="Tanaka M."/>
            <person name="Abida H."/>
            <person name="Marechal E."/>
            <person name="Bowler C."/>
            <person name="Muto M."/>
            <person name="Sunaga Y."/>
            <person name="Tanaka M."/>
            <person name="Yoshino T."/>
            <person name="Taniguchi T."/>
            <person name="Fukuda Y."/>
            <person name="Nemoto M."/>
            <person name="Matsumoto M."/>
            <person name="Wong P.S."/>
            <person name="Aburatani S."/>
            <person name="Fujibuchi W."/>
        </authorList>
    </citation>
    <scope>NUCLEOTIDE SEQUENCE [LARGE SCALE GENOMIC DNA]</scope>
    <source>
        <strain evidence="3 4">JPCC DA0580</strain>
    </source>
</reference>
<name>A0A1Z5JPC0_FISSO</name>
<evidence type="ECO:0000313" key="4">
    <source>
        <dbReference type="Proteomes" id="UP000198406"/>
    </source>
</evidence>
<dbReference type="PROSITE" id="PS50280">
    <property type="entry name" value="SET"/>
    <property type="match status" value="1"/>
</dbReference>
<feature type="signal peptide" evidence="1">
    <location>
        <begin position="1"/>
        <end position="17"/>
    </location>
</feature>
<gene>
    <name evidence="3" type="ORF">FisN_3Lh185</name>
</gene>
<evidence type="ECO:0000256" key="1">
    <source>
        <dbReference type="SAM" id="SignalP"/>
    </source>
</evidence>
<proteinExistence type="predicted"/>
<dbReference type="Proteomes" id="UP000198406">
    <property type="component" value="Unassembled WGS sequence"/>
</dbReference>
<feature type="chain" id="PRO_5012622435" description="SET domain-containing protein" evidence="1">
    <location>
        <begin position="18"/>
        <end position="624"/>
    </location>
</feature>
<dbReference type="EMBL" id="BDSP01000096">
    <property type="protein sequence ID" value="GAX15746.1"/>
    <property type="molecule type" value="Genomic_DNA"/>
</dbReference>
<evidence type="ECO:0000313" key="3">
    <source>
        <dbReference type="EMBL" id="GAX15746.1"/>
    </source>
</evidence>
<sequence length="624" mass="71103">MLLFRAAGLLLLPVAVAETCRLYIAKSHFYRDDNPKFGLFAGVDFRQNETLPNPEIGIPLVDIAIGNYVDQENFELYNAIIQFLEGKVWMSSFAGMQWEGNHTTTLFSPGVATIANHHSGYYNIDWFQAGVLLRERQDGVVEEGKASPGRGAFTNYYNLTMRAVQNIPAGMELFANLGDVFDDDREDLYQDRITRLDYNEAEDILAKIATFRNKYEKEMKGSFQQDVLDFILDTMVEEVGGKRGKVLRSLLPQTPAKVRKAIEAGGAFMYRNQDLVKSIEWLETHGLCVDYLRSGTSTIPHAGRGAFASRSFKEGEVIAPMPMIPILAEDILDMFMITDYTDENGQVGITYDRERPIGQQLLLNYAFGHAESSLLMVPTSPMVNLINHAQHPNARLLWSSHDHVGFDHGIHDIDFREWNMAEVDPQLVFLLIADRDIQEGEEIFIDYGPSWENSWQEHLIRFDEYLDTTGDVWPRRSEDARVEFKTKPYPTDLKRKQIPYPPSSFTACFLETDAVADGEPKDNADGQEIFQWIGPRSYEDFEGQSLMVCDLQSSQGDEISGYTYTVLTRFKGSNDIVEVKGVPHSAIILLEKPYMSDMHTFGAFRHWIEIPDEMFPQAWRDLRP</sequence>
<dbReference type="OrthoDB" id="5560686at2759"/>
<keyword evidence="4" id="KW-1185">Reference proteome</keyword>
<dbReference type="Pfam" id="PF00856">
    <property type="entry name" value="SET"/>
    <property type="match status" value="1"/>
</dbReference>
<comment type="caution">
    <text evidence="3">The sequence shown here is derived from an EMBL/GenBank/DDBJ whole genome shotgun (WGS) entry which is preliminary data.</text>
</comment>
<feature type="domain" description="SET" evidence="2">
    <location>
        <begin position="287"/>
        <end position="448"/>
    </location>
</feature>